<comment type="caution">
    <text evidence="1">The sequence shown here is derived from an EMBL/GenBank/DDBJ whole genome shotgun (WGS) entry which is preliminary data.</text>
</comment>
<protein>
    <submittedName>
        <fullName evidence="1">Uncharacterized protein</fullName>
    </submittedName>
</protein>
<sequence>MAAGALAGLLAHLGQTFGGEGTHQPGLFQGGLEAGQTHRLEQVIHRIEVEGLDGVAVVGGGKDHRRRPRQAGQVAGQLREIKPLRRIFEELYSGYCACVKGLVTE</sequence>
<accession>A0A645IBL1</accession>
<dbReference type="EMBL" id="VSSQ01110530">
    <property type="protein sequence ID" value="MPN48316.1"/>
    <property type="molecule type" value="Genomic_DNA"/>
</dbReference>
<gene>
    <name evidence="1" type="ORF">SDC9_195923</name>
</gene>
<proteinExistence type="predicted"/>
<dbReference type="AlphaFoldDB" id="A0A645IBL1"/>
<organism evidence="1">
    <name type="scientific">bioreactor metagenome</name>
    <dbReference type="NCBI Taxonomy" id="1076179"/>
    <lineage>
        <taxon>unclassified sequences</taxon>
        <taxon>metagenomes</taxon>
        <taxon>ecological metagenomes</taxon>
    </lineage>
</organism>
<reference evidence="1" key="1">
    <citation type="submission" date="2019-08" db="EMBL/GenBank/DDBJ databases">
        <authorList>
            <person name="Kucharzyk K."/>
            <person name="Murdoch R.W."/>
            <person name="Higgins S."/>
            <person name="Loffler F."/>
        </authorList>
    </citation>
    <scope>NUCLEOTIDE SEQUENCE</scope>
</reference>
<evidence type="ECO:0000313" key="1">
    <source>
        <dbReference type="EMBL" id="MPN48316.1"/>
    </source>
</evidence>
<name>A0A645IBL1_9ZZZZ</name>